<dbReference type="PROSITE" id="PS00330">
    <property type="entry name" value="HEMOLYSIN_CALCIUM"/>
    <property type="match status" value="3"/>
</dbReference>
<dbReference type="Gene3D" id="2.60.40.10">
    <property type="entry name" value="Immunoglobulins"/>
    <property type="match status" value="3"/>
</dbReference>
<accession>A0ABR8EVD3</accession>
<feature type="domain" description="Right handed beta helix" evidence="6">
    <location>
        <begin position="238"/>
        <end position="343"/>
    </location>
</feature>
<dbReference type="InterPro" id="IPR001343">
    <property type="entry name" value="Hemolysn_Ca-bd"/>
</dbReference>
<feature type="domain" description="HYDIN/VesB/CFA65-like Ig-like" evidence="7">
    <location>
        <begin position="545"/>
        <end position="628"/>
    </location>
</feature>
<reference evidence="8 9" key="1">
    <citation type="journal article" date="2020" name="ISME J.">
        <title>Comparative genomics reveals insights into cyanobacterial evolution and habitat adaptation.</title>
        <authorList>
            <person name="Chen M.Y."/>
            <person name="Teng W.K."/>
            <person name="Zhao L."/>
            <person name="Hu C.X."/>
            <person name="Zhou Y.K."/>
            <person name="Han B.P."/>
            <person name="Song L.R."/>
            <person name="Shu W.S."/>
        </authorList>
    </citation>
    <scope>NUCLEOTIDE SEQUENCE [LARGE SCALE GENOMIC DNA]</scope>
    <source>
        <strain evidence="8 9">FACHB-391</strain>
    </source>
</reference>
<feature type="domain" description="HYDIN/VesB/CFA65-like Ig-like" evidence="7">
    <location>
        <begin position="661"/>
        <end position="745"/>
    </location>
</feature>
<dbReference type="NCBIfam" id="NF041518">
    <property type="entry name" value="choice_anch_Q"/>
    <property type="match status" value="1"/>
</dbReference>
<evidence type="ECO:0000259" key="6">
    <source>
        <dbReference type="Pfam" id="PF13229"/>
    </source>
</evidence>
<keyword evidence="9" id="KW-1185">Reference proteome</keyword>
<dbReference type="EMBL" id="JACJTE010000010">
    <property type="protein sequence ID" value="MBD2561351.1"/>
    <property type="molecule type" value="Genomic_DNA"/>
</dbReference>
<protein>
    <submittedName>
        <fullName evidence="8">Choice-of-anchor D domain-containing protein</fullName>
    </submittedName>
</protein>
<dbReference type="InterPro" id="IPR012334">
    <property type="entry name" value="Pectin_lyas_fold"/>
</dbReference>
<sequence length="947" mass="98430">MAGKTYYVSGTGNDKSNGLNEGAAFRTLQKAANLVQAGDTVYVMNGTYTNTASANILSITNKQGKADAPITFTAYPGHTPVLEAHKNNWNAISISGSSYVVVEGLTLVGARDEITLEYALQQKDNLNNPATSGNGINITFTNGSQKQRSHHITIKNNNVSKFPGGGIAGTEVDYITVENNVVSGNAWYSPYGNQGITMLNLWNSDNNVTDYKVILRGNTSFDNNQLVPWINAGKITEGHGIMLDTSYIGGVAYTGKALISNNLVYNNGGAGIQIFKGENPVDIINNTTYQNSQTIPDGEIFVNSAKNVRASNNIMYASNGESVTLLVNSSNVSFDNNLAYNGVFKGTGSGNILNKDPLFVDAANGDFRLKPGSPAIDAGSNAFNSITKNIPLDGDGNGSVLIDIGAYEAPTNNTPTPEIQVLDGTVDIADNSTTAINFGDSIVGSTLTKTFTIKNTGIAALNLSNLKLPDGFSLVGTFPATLAAKTSTSITVALNTNTPGTYTGNFSLSNNDSNESPFDFAISGRVTAPEIQVLNGTVDIVDGSTTAINFGNVAFGSTVTKTFTIKNIGTAALNLSNLKLPDGFSLVGTLPTTLATKASTSIKVALNTKTPGTYAGSFSLTNNDSDESPFDFAISGTVKPAPAPEIQVLNGTVNIADGSTTAINFGNVAFGSTVTKTFTIKNIGTAALNVSNLKLPDGFSLVGTLPYTVAANTSKSITVALNTNTPTPGTYAGSFSLTNNDSDESPFDFAISGTVKAPLATEIYLLNGTANSEYLKGNAPANKIYGFGGADTIIGNLGNDQLFGGDGNDTLWANDGNDLLYGDSGNDKLSGDNGNDTLFGGIGDDQLLGGAGNDWLYGGAGKDVLTGGYGADTFVLALGQGTDSITDFAVGTDKFALSGGLKFGQLLIQQQGSQAFIMNSSDNQVLAMLDNVTASILSAQPSTFITI</sequence>
<feature type="domain" description="HYDIN/VesB/CFA65-like Ig-like" evidence="7">
    <location>
        <begin position="434"/>
        <end position="516"/>
    </location>
</feature>
<dbReference type="InterPro" id="IPR039448">
    <property type="entry name" value="Beta_helix"/>
</dbReference>
<dbReference type="PANTHER" id="PTHR37833:SF1">
    <property type="entry name" value="SIGNAL PEPTIDE PROTEIN"/>
    <property type="match status" value="1"/>
</dbReference>
<dbReference type="Pfam" id="PF22544">
    <property type="entry name" value="HYDIN_VesB_CFA65-like_Ig"/>
    <property type="match status" value="3"/>
</dbReference>
<dbReference type="SUPFAM" id="SSF51120">
    <property type="entry name" value="beta-Roll"/>
    <property type="match status" value="1"/>
</dbReference>
<evidence type="ECO:0000256" key="1">
    <source>
        <dbReference type="ARBA" id="ARBA00004138"/>
    </source>
</evidence>
<dbReference type="Gene3D" id="2.160.20.10">
    <property type="entry name" value="Single-stranded right-handed beta-helix, Pectin lyase-like"/>
    <property type="match status" value="1"/>
</dbReference>
<dbReference type="Pfam" id="PF00353">
    <property type="entry name" value="HemolysinCabind"/>
    <property type="match status" value="2"/>
</dbReference>
<comment type="subcellular location">
    <subcellularLocation>
        <location evidence="1">Cell projection</location>
        <location evidence="1">Cilium</location>
    </subcellularLocation>
    <subcellularLocation>
        <location evidence="2">Cytoplasm</location>
    </subcellularLocation>
</comment>
<evidence type="ECO:0000256" key="5">
    <source>
        <dbReference type="ARBA" id="ARBA00023273"/>
    </source>
</evidence>
<evidence type="ECO:0000259" key="7">
    <source>
        <dbReference type="Pfam" id="PF22544"/>
    </source>
</evidence>
<dbReference type="Proteomes" id="UP000604661">
    <property type="component" value="Unassembled WGS sequence"/>
</dbReference>
<dbReference type="PANTHER" id="PTHR37833">
    <property type="entry name" value="LIPOPROTEIN-RELATED"/>
    <property type="match status" value="1"/>
</dbReference>
<dbReference type="PRINTS" id="PR00313">
    <property type="entry name" value="CABNDNGRPT"/>
</dbReference>
<name>A0ABR8EVD3_NOSLI</name>
<keyword evidence="3" id="KW-0963">Cytoplasm</keyword>
<evidence type="ECO:0000313" key="8">
    <source>
        <dbReference type="EMBL" id="MBD2561351.1"/>
    </source>
</evidence>
<dbReference type="Gene3D" id="2.150.10.10">
    <property type="entry name" value="Serralysin-like metalloprotease, C-terminal"/>
    <property type="match status" value="2"/>
</dbReference>
<dbReference type="InterPro" id="IPR011049">
    <property type="entry name" value="Serralysin-like_metalloprot_C"/>
</dbReference>
<dbReference type="SUPFAM" id="SSF51126">
    <property type="entry name" value="Pectin lyase-like"/>
    <property type="match status" value="1"/>
</dbReference>
<organism evidence="8 9">
    <name type="scientific">Nostoc linckia FACHB-391</name>
    <dbReference type="NCBI Taxonomy" id="2692906"/>
    <lineage>
        <taxon>Bacteria</taxon>
        <taxon>Bacillati</taxon>
        <taxon>Cyanobacteriota</taxon>
        <taxon>Cyanophyceae</taxon>
        <taxon>Nostocales</taxon>
        <taxon>Nostocaceae</taxon>
        <taxon>Nostoc</taxon>
    </lineage>
</organism>
<evidence type="ECO:0000256" key="4">
    <source>
        <dbReference type="ARBA" id="ARBA00023069"/>
    </source>
</evidence>
<comment type="caution">
    <text evidence="8">The sequence shown here is derived from an EMBL/GenBank/DDBJ whole genome shotgun (WGS) entry which is preliminary data.</text>
</comment>
<dbReference type="NCBIfam" id="NF012200">
    <property type="entry name" value="choice_anch_D"/>
    <property type="match status" value="3"/>
</dbReference>
<gene>
    <name evidence="8" type="ORF">H6G95_12125</name>
</gene>
<evidence type="ECO:0000313" key="9">
    <source>
        <dbReference type="Proteomes" id="UP000604661"/>
    </source>
</evidence>
<proteinExistence type="predicted"/>
<dbReference type="InterPro" id="IPR059226">
    <property type="entry name" value="Choice_anch_Q_dom"/>
</dbReference>
<dbReference type="InterPro" id="IPR011050">
    <property type="entry name" value="Pectin_lyase_fold/virulence"/>
</dbReference>
<dbReference type="Pfam" id="PF13229">
    <property type="entry name" value="Beta_helix"/>
    <property type="match status" value="1"/>
</dbReference>
<dbReference type="InterPro" id="IPR006626">
    <property type="entry name" value="PbH1"/>
</dbReference>
<keyword evidence="5" id="KW-0966">Cell projection</keyword>
<dbReference type="InterPro" id="IPR013783">
    <property type="entry name" value="Ig-like_fold"/>
</dbReference>
<dbReference type="SMART" id="SM00710">
    <property type="entry name" value="PbH1"/>
    <property type="match status" value="5"/>
</dbReference>
<evidence type="ECO:0000256" key="3">
    <source>
        <dbReference type="ARBA" id="ARBA00022490"/>
    </source>
</evidence>
<dbReference type="InterPro" id="IPR053879">
    <property type="entry name" value="HYDIN_VesB_CFA65-like_Ig"/>
</dbReference>
<keyword evidence="4" id="KW-0969">Cilium</keyword>
<dbReference type="RefSeq" id="WP_190893162.1">
    <property type="nucleotide sequence ID" value="NZ_JACJTE010000010.1"/>
</dbReference>
<evidence type="ECO:0000256" key="2">
    <source>
        <dbReference type="ARBA" id="ARBA00004496"/>
    </source>
</evidence>
<dbReference type="InterPro" id="IPR018511">
    <property type="entry name" value="Hemolysin-typ_Ca-bd_CS"/>
</dbReference>